<dbReference type="EMBL" id="FQXO01000114">
    <property type="protein sequence ID" value="SHH87585.1"/>
    <property type="molecule type" value="Genomic_DNA"/>
</dbReference>
<keyword evidence="2" id="KW-1185">Reference proteome</keyword>
<organism evidence="1 2">
    <name type="scientific">Caloranaerobacter azorensis DSM 13643</name>
    <dbReference type="NCBI Taxonomy" id="1121264"/>
    <lineage>
        <taxon>Bacteria</taxon>
        <taxon>Bacillati</taxon>
        <taxon>Bacillota</taxon>
        <taxon>Tissierellia</taxon>
        <taxon>Tissierellales</taxon>
        <taxon>Thermohalobacteraceae</taxon>
        <taxon>Caloranaerobacter</taxon>
    </lineage>
</organism>
<protein>
    <recommendedName>
        <fullName evidence="3">DUF262 domain-containing protein</fullName>
    </recommendedName>
</protein>
<dbReference type="Proteomes" id="UP000183967">
    <property type="component" value="Unassembled WGS sequence"/>
</dbReference>
<sequence length="207" mass="24520">MNKDIFEIINENLSKAQRNRRRITQMTIKELIEKVVTREITLFDWHRKVVWDKKMQSRYVFDLFLHPISINLRPFIIISDGEDNKLVDGNNRLSSLLYYLYSSEEVQEMIKKVYTDIDTDNIKLLNTYMKDIEPLELSLSESDYNFELSDEEKSLIDSFNGTMFCDLPDKLKKYIFNFNVLISKVDCSTEELLEKGRNIYLEANSGK</sequence>
<evidence type="ECO:0000313" key="1">
    <source>
        <dbReference type="EMBL" id="SHH87585.1"/>
    </source>
</evidence>
<proteinExistence type="predicted"/>
<dbReference type="RefSeq" id="WP_073198024.1">
    <property type="nucleotide sequence ID" value="NZ_FQXO01000114.1"/>
</dbReference>
<gene>
    <name evidence="1" type="ORF">SAMN02745135_02508</name>
</gene>
<dbReference type="AlphaFoldDB" id="A0A1M5WJB0"/>
<name>A0A1M5WJB0_9FIRM</name>
<evidence type="ECO:0008006" key="3">
    <source>
        <dbReference type="Google" id="ProtNLM"/>
    </source>
</evidence>
<reference evidence="2" key="1">
    <citation type="submission" date="2016-11" db="EMBL/GenBank/DDBJ databases">
        <authorList>
            <person name="Varghese N."/>
            <person name="Submissions S."/>
        </authorList>
    </citation>
    <scope>NUCLEOTIDE SEQUENCE [LARGE SCALE GENOMIC DNA]</scope>
    <source>
        <strain evidence="2">DSM 13643</strain>
    </source>
</reference>
<evidence type="ECO:0000313" key="2">
    <source>
        <dbReference type="Proteomes" id="UP000183967"/>
    </source>
</evidence>
<accession>A0A1M5WJB0</accession>